<keyword evidence="3" id="KW-1185">Reference proteome</keyword>
<accession>A0A3M0IS79</accession>
<gene>
    <name evidence="2" type="ORF">DUI87_31934</name>
</gene>
<evidence type="ECO:0000313" key="3">
    <source>
        <dbReference type="Proteomes" id="UP000269221"/>
    </source>
</evidence>
<organism evidence="2 3">
    <name type="scientific">Hirundo rustica rustica</name>
    <dbReference type="NCBI Taxonomy" id="333673"/>
    <lineage>
        <taxon>Eukaryota</taxon>
        <taxon>Metazoa</taxon>
        <taxon>Chordata</taxon>
        <taxon>Craniata</taxon>
        <taxon>Vertebrata</taxon>
        <taxon>Euteleostomi</taxon>
        <taxon>Archelosauria</taxon>
        <taxon>Archosauria</taxon>
        <taxon>Dinosauria</taxon>
        <taxon>Saurischia</taxon>
        <taxon>Theropoda</taxon>
        <taxon>Coelurosauria</taxon>
        <taxon>Aves</taxon>
        <taxon>Neognathae</taxon>
        <taxon>Neoaves</taxon>
        <taxon>Telluraves</taxon>
        <taxon>Australaves</taxon>
        <taxon>Passeriformes</taxon>
        <taxon>Sylvioidea</taxon>
        <taxon>Hirundinidae</taxon>
        <taxon>Hirundo</taxon>
    </lineage>
</organism>
<dbReference type="STRING" id="333673.A0A3M0IS79"/>
<feature type="compositionally biased region" description="Basic and acidic residues" evidence="1">
    <location>
        <begin position="65"/>
        <end position="74"/>
    </location>
</feature>
<proteinExistence type="predicted"/>
<dbReference type="EMBL" id="QRBI01000235">
    <property type="protein sequence ID" value="RMB91704.1"/>
    <property type="molecule type" value="Genomic_DNA"/>
</dbReference>
<comment type="caution">
    <text evidence="2">The sequence shown here is derived from an EMBL/GenBank/DDBJ whole genome shotgun (WGS) entry which is preliminary data.</text>
</comment>
<evidence type="ECO:0000313" key="2">
    <source>
        <dbReference type="EMBL" id="RMB91704.1"/>
    </source>
</evidence>
<reference evidence="2 3" key="1">
    <citation type="submission" date="2018-07" db="EMBL/GenBank/DDBJ databases">
        <title>A high quality draft genome assembly of the barn swallow (H. rustica rustica).</title>
        <authorList>
            <person name="Formenti G."/>
            <person name="Chiara M."/>
            <person name="Poveda L."/>
            <person name="Francoijs K.-J."/>
            <person name="Bonisoli-Alquati A."/>
            <person name="Canova L."/>
            <person name="Gianfranceschi L."/>
            <person name="Horner D.S."/>
            <person name="Saino N."/>
        </authorList>
    </citation>
    <scope>NUCLEOTIDE SEQUENCE [LARGE SCALE GENOMIC DNA]</scope>
    <source>
        <strain evidence="2">Chelidonia</strain>
        <tissue evidence="2">Blood</tissue>
    </source>
</reference>
<dbReference type="OrthoDB" id="6430345at2759"/>
<dbReference type="Proteomes" id="UP000269221">
    <property type="component" value="Unassembled WGS sequence"/>
</dbReference>
<name>A0A3M0IS79_HIRRU</name>
<dbReference type="AlphaFoldDB" id="A0A3M0IS79"/>
<sequence>MDSAPVTSSPAAGPVTFSQVFGQQCQLMEADTAAQYSAQKLIRRNPLYTEEEFLHMLEWRKGIESSPEKVREEQEPSEVGVKCLQGRKSKGEGGDPQSPTMQKGRGDIVASASTSFLASCAQEPQEDESLSETVSFSLPPRERKLELLRMEREDLLLSEWFLANLYYFKFCAVESLHSLNDQISHFIVKKSKTLEEDEDAFLPSEKESLKSSMMLMRHLLMDAQDFISVGMVLISLWHIFHQAIDPKPPVLMLFRCHGEH</sequence>
<evidence type="ECO:0000256" key="1">
    <source>
        <dbReference type="SAM" id="MobiDB-lite"/>
    </source>
</evidence>
<feature type="region of interest" description="Disordered" evidence="1">
    <location>
        <begin position="65"/>
        <end position="106"/>
    </location>
</feature>
<protein>
    <submittedName>
        <fullName evidence="2">Uncharacterized protein</fullName>
    </submittedName>
</protein>